<comment type="similarity">
    <text evidence="1">Belongs to the SAP18 family.</text>
</comment>
<dbReference type="AlphaFoldDB" id="A0A9P7NDI7"/>
<reference evidence="3" key="1">
    <citation type="journal article" date="2020" name="bioRxiv">
        <title>Whole genome comparisons of ergot fungi reveals the divergence and evolution of species within the genus Claviceps are the result of varying mechanisms driving genome evolution and host range expansion.</title>
        <authorList>
            <person name="Wyka S.A."/>
            <person name="Mondo S.J."/>
            <person name="Liu M."/>
            <person name="Dettman J."/>
            <person name="Nalam V."/>
            <person name="Broders K.D."/>
        </authorList>
    </citation>
    <scope>NUCLEOTIDE SEQUENCE</scope>
    <source>
        <strain evidence="3">CCC 602</strain>
    </source>
</reference>
<evidence type="ECO:0000256" key="1">
    <source>
        <dbReference type="ARBA" id="ARBA00009143"/>
    </source>
</evidence>
<dbReference type="InterPro" id="IPR010516">
    <property type="entry name" value="SAP18"/>
</dbReference>
<feature type="region of interest" description="Disordered" evidence="2">
    <location>
        <begin position="202"/>
        <end position="260"/>
    </location>
</feature>
<proteinExistence type="inferred from homology"/>
<dbReference type="EMBL" id="SRPW01000481">
    <property type="protein sequence ID" value="KAG6014242.1"/>
    <property type="molecule type" value="Genomic_DNA"/>
</dbReference>
<gene>
    <name evidence="3" type="ORF">E4U43_006775</name>
</gene>
<name>A0A9P7NDI7_9HYPO</name>
<evidence type="ECO:0008006" key="5">
    <source>
        <dbReference type="Google" id="ProtNLM"/>
    </source>
</evidence>
<accession>A0A9P7NDI7</accession>
<dbReference type="PANTHER" id="PTHR13082:SF0">
    <property type="entry name" value="HISTONE DEACETYLASE COMPLEX SUBUNIT SAP18"/>
    <property type="match status" value="1"/>
</dbReference>
<evidence type="ECO:0000313" key="3">
    <source>
        <dbReference type="EMBL" id="KAG6014242.1"/>
    </source>
</evidence>
<dbReference type="Proteomes" id="UP000748025">
    <property type="component" value="Unassembled WGS sequence"/>
</dbReference>
<dbReference type="Pfam" id="PF06487">
    <property type="entry name" value="SAP18"/>
    <property type="match status" value="1"/>
</dbReference>
<comment type="caution">
    <text evidence="3">The sequence shown here is derived from an EMBL/GenBank/DDBJ whole genome shotgun (WGS) entry which is preliminary data.</text>
</comment>
<dbReference type="InterPro" id="IPR042534">
    <property type="entry name" value="SAP18_sf"/>
</dbReference>
<dbReference type="GO" id="GO:0005634">
    <property type="term" value="C:nucleus"/>
    <property type="evidence" value="ECO:0007669"/>
    <property type="project" value="TreeGrafter"/>
</dbReference>
<dbReference type="OrthoDB" id="440566at2759"/>
<protein>
    <recommendedName>
        <fullName evidence="5">Sin3-associated polypeptide Sap18</fullName>
    </recommendedName>
</protein>
<sequence length="260" mass="27577">MSSPSDKGGTDPTAPFLVQLFYRTGGFCRPDEFAAPSLPPHISVYTWPNCTLHELALELAASKATALPYPAIGTRLAFQLVCPDLRSVSAISNAPPRYAVKDLGSIVIGTQNALEGTESELIVPGGSTREVPASDKEKSLNDARFVVGDYISCAILPPLADGSVAPASAVRRESSNNAGYRDARVNMRGGVGFQYRENGFGWPPSVREGGGRGGGRRGRGGGGGGPMIDMPMGEWRRGERLPNVPPSRPRGGVGGRRDRW</sequence>
<dbReference type="PANTHER" id="PTHR13082">
    <property type="entry name" value="SAP18"/>
    <property type="match status" value="1"/>
</dbReference>
<keyword evidence="4" id="KW-1185">Reference proteome</keyword>
<organism evidence="3 4">
    <name type="scientific">Claviceps pusilla</name>
    <dbReference type="NCBI Taxonomy" id="123648"/>
    <lineage>
        <taxon>Eukaryota</taxon>
        <taxon>Fungi</taxon>
        <taxon>Dikarya</taxon>
        <taxon>Ascomycota</taxon>
        <taxon>Pezizomycotina</taxon>
        <taxon>Sordariomycetes</taxon>
        <taxon>Hypocreomycetidae</taxon>
        <taxon>Hypocreales</taxon>
        <taxon>Clavicipitaceae</taxon>
        <taxon>Claviceps</taxon>
    </lineage>
</organism>
<dbReference type="Gene3D" id="3.10.20.550">
    <property type="entry name" value="ASAP complex, SAP18 subunit"/>
    <property type="match status" value="1"/>
</dbReference>
<evidence type="ECO:0000313" key="4">
    <source>
        <dbReference type="Proteomes" id="UP000748025"/>
    </source>
</evidence>
<evidence type="ECO:0000256" key="2">
    <source>
        <dbReference type="SAM" id="MobiDB-lite"/>
    </source>
</evidence>